<protein>
    <submittedName>
        <fullName evidence="1">SFRICE_013625</fullName>
    </submittedName>
</protein>
<accession>A0A2H1V4F0</accession>
<sequence>MDCQTHASSIIRQQICDCLVGRVVVIATAGQGVSGSIPGSGKVLLSFFRFFENFSVVTRSLEMCPVYSNRLTTRMTPRPKTTMCESHKDLFRAGIKCLRHISTQSGMCPVYGNRPTPYYMGLITQIVKRQIHLIRSMESVDLFLHGWRGGWATGCRGACSRLRFPYGTTLCVIHTLLFRDI</sequence>
<reference evidence="1" key="1">
    <citation type="submission" date="2016-07" db="EMBL/GenBank/DDBJ databases">
        <authorList>
            <person name="Bretaudeau A."/>
        </authorList>
    </citation>
    <scope>NUCLEOTIDE SEQUENCE</scope>
    <source>
        <strain evidence="1">Rice</strain>
        <tissue evidence="1">Whole body</tissue>
    </source>
</reference>
<dbReference type="AlphaFoldDB" id="A0A2H1V4F0"/>
<proteinExistence type="predicted"/>
<organism evidence="1">
    <name type="scientific">Spodoptera frugiperda</name>
    <name type="common">Fall armyworm</name>
    <dbReference type="NCBI Taxonomy" id="7108"/>
    <lineage>
        <taxon>Eukaryota</taxon>
        <taxon>Metazoa</taxon>
        <taxon>Ecdysozoa</taxon>
        <taxon>Arthropoda</taxon>
        <taxon>Hexapoda</taxon>
        <taxon>Insecta</taxon>
        <taxon>Pterygota</taxon>
        <taxon>Neoptera</taxon>
        <taxon>Endopterygota</taxon>
        <taxon>Lepidoptera</taxon>
        <taxon>Glossata</taxon>
        <taxon>Ditrysia</taxon>
        <taxon>Noctuoidea</taxon>
        <taxon>Noctuidae</taxon>
        <taxon>Amphipyrinae</taxon>
        <taxon>Spodoptera</taxon>
    </lineage>
</organism>
<evidence type="ECO:0000313" key="1">
    <source>
        <dbReference type="EMBL" id="SOQ35154.1"/>
    </source>
</evidence>
<dbReference type="EMBL" id="ODYU01000417">
    <property type="protein sequence ID" value="SOQ35154.1"/>
    <property type="molecule type" value="Genomic_DNA"/>
</dbReference>
<gene>
    <name evidence="1" type="ORF">SFRICE_013625</name>
</gene>
<name>A0A2H1V4F0_SPOFR</name>